<name>A0A9X9JRT8_9CAUD</name>
<organism evidence="1 3">
    <name type="scientific">Escherichia phage vB_EcoM_SP13</name>
    <dbReference type="NCBI Taxonomy" id="2981577"/>
    <lineage>
        <taxon>Viruses</taxon>
        <taxon>Duplodnaviria</taxon>
        <taxon>Heunggongvirae</taxon>
        <taxon>Uroviricota</taxon>
        <taxon>Caudoviricetes</taxon>
        <taxon>Lindbergviridae</taxon>
        <taxon>Wifcevirus</taxon>
        <taxon>Wifcevirus SP13</taxon>
    </lineage>
</organism>
<accession>A0A9X9JRT8</accession>
<reference evidence="1" key="1">
    <citation type="submission" date="2022-08" db="EMBL/GenBank/DDBJ databases">
        <authorList>
            <person name="Ferreira A."/>
            <person name="Oliveira A."/>
            <person name="Oliveira H."/>
        </authorList>
    </citation>
    <scope>NUCLEOTIDE SEQUENCE</scope>
</reference>
<sequence>MALPSTSIGSFIMTTLISSILTYDEDRLTVRSLIAAVNAELESSAIKVRAVAFVGLSFDDIKYAERSAIRFAKTDDEAVTLIETVTPRGETLIIVEYIDVEGDKAYKYFIAK</sequence>
<gene>
    <name evidence="1" type="ORF">SP13_007</name>
    <name evidence="2" type="ORF">SP13_110</name>
</gene>
<protein>
    <submittedName>
        <fullName evidence="1">Uncharacterized protein</fullName>
    </submittedName>
</protein>
<dbReference type="EMBL" id="OP352608">
    <property type="protein sequence ID" value="UYE90872.1"/>
    <property type="molecule type" value="Genomic_DNA"/>
</dbReference>
<evidence type="ECO:0000313" key="3">
    <source>
        <dbReference type="Proteomes" id="UP001164720"/>
    </source>
</evidence>
<dbReference type="Proteomes" id="UP001164720">
    <property type="component" value="Segment"/>
</dbReference>
<proteinExistence type="predicted"/>
<dbReference type="EMBL" id="OP352608">
    <property type="protein sequence ID" value="UYE90873.1"/>
    <property type="molecule type" value="Genomic_DNA"/>
</dbReference>
<evidence type="ECO:0000313" key="1">
    <source>
        <dbReference type="EMBL" id="UYE90872.1"/>
    </source>
</evidence>
<evidence type="ECO:0000313" key="2">
    <source>
        <dbReference type="EMBL" id="UYE90873.1"/>
    </source>
</evidence>
<keyword evidence="3" id="KW-1185">Reference proteome</keyword>